<name>A0ACD5VJE0_AVESA</name>
<keyword evidence="2" id="KW-1185">Reference proteome</keyword>
<reference evidence="1" key="2">
    <citation type="submission" date="2025-09" db="UniProtKB">
        <authorList>
            <consortium name="EnsemblPlants"/>
        </authorList>
    </citation>
    <scope>IDENTIFICATION</scope>
</reference>
<accession>A0ACD5VJE0</accession>
<organism evidence="1 2">
    <name type="scientific">Avena sativa</name>
    <name type="common">Oat</name>
    <dbReference type="NCBI Taxonomy" id="4498"/>
    <lineage>
        <taxon>Eukaryota</taxon>
        <taxon>Viridiplantae</taxon>
        <taxon>Streptophyta</taxon>
        <taxon>Embryophyta</taxon>
        <taxon>Tracheophyta</taxon>
        <taxon>Spermatophyta</taxon>
        <taxon>Magnoliopsida</taxon>
        <taxon>Liliopsida</taxon>
        <taxon>Poales</taxon>
        <taxon>Poaceae</taxon>
        <taxon>BOP clade</taxon>
        <taxon>Pooideae</taxon>
        <taxon>Poodae</taxon>
        <taxon>Poeae</taxon>
        <taxon>Poeae Chloroplast Group 1 (Aveneae type)</taxon>
        <taxon>Aveninae</taxon>
        <taxon>Avena</taxon>
    </lineage>
</organism>
<evidence type="ECO:0000313" key="2">
    <source>
        <dbReference type="Proteomes" id="UP001732700"/>
    </source>
</evidence>
<reference evidence="1" key="1">
    <citation type="submission" date="2021-05" db="EMBL/GenBank/DDBJ databases">
        <authorList>
            <person name="Scholz U."/>
            <person name="Mascher M."/>
            <person name="Fiebig A."/>
        </authorList>
    </citation>
    <scope>NUCLEOTIDE SEQUENCE [LARGE SCALE GENOMIC DNA]</scope>
</reference>
<sequence length="374" mass="40573">MRSCREIRNVKPALVNESGTFSLLSKSANTKASRPPQVTSETTLNQLSGAHNVIKKTNTHPTDLKRELKHAQPEKLKITSGKPYCKPGLQGLSTTSLNAKHGLEPLSAGNSFILNAPSCTTHITEHNNVTSQVLVKSSKPSDIIKEIPSKDGKRPTTSQLAGSRALKVGTRSRSPVSGLLLEKDSVQVSGSKGSPVLTSKIPNSFVEGKPASRSPSMRQNMPEESIPDTKAPAVLKRIMRSPAARKSPQTVPEPGNKKILSGTPKTPTDNVVSSTTPCDMGDISDLELPALLEDGGNVDKAEACRKELEDMCMLLKRKHTEAKELAVRAIVNNNMLLMLNHPMFEEKMSALQKFANSLRSKKHLFEEISAIDTH</sequence>
<dbReference type="Proteomes" id="UP001732700">
    <property type="component" value="Chromosome 3A"/>
</dbReference>
<evidence type="ECO:0000313" key="1">
    <source>
        <dbReference type="EnsemblPlants" id="AVESA.00010b.r2.3AG0448000.1.CDS"/>
    </source>
</evidence>
<proteinExistence type="predicted"/>
<protein>
    <submittedName>
        <fullName evidence="1">Uncharacterized protein</fullName>
    </submittedName>
</protein>
<dbReference type="EnsemblPlants" id="AVESA.00010b.r2.3AG0448000.1">
    <property type="protein sequence ID" value="AVESA.00010b.r2.3AG0448000.1.CDS"/>
    <property type="gene ID" value="AVESA.00010b.r2.3AG0448000"/>
</dbReference>